<evidence type="ECO:0000256" key="3">
    <source>
        <dbReference type="ARBA" id="ARBA00023125"/>
    </source>
</evidence>
<evidence type="ECO:0000259" key="5">
    <source>
        <dbReference type="Pfam" id="PF01526"/>
    </source>
</evidence>
<evidence type="ECO:0000313" key="8">
    <source>
        <dbReference type="EMBL" id="CAB3972692.1"/>
    </source>
</evidence>
<evidence type="ECO:0000256" key="1">
    <source>
        <dbReference type="ARBA" id="ARBA00009402"/>
    </source>
</evidence>
<accession>A0A6J5JLL3</accession>
<keyword evidence="4" id="KW-0233">DNA recombination</keyword>
<evidence type="ECO:0000256" key="2">
    <source>
        <dbReference type="ARBA" id="ARBA00022578"/>
    </source>
</evidence>
<dbReference type="GO" id="GO:0006313">
    <property type="term" value="P:DNA transposition"/>
    <property type="evidence" value="ECO:0007669"/>
    <property type="project" value="InterPro"/>
</dbReference>
<reference evidence="8 9" key="1">
    <citation type="submission" date="2020-04" db="EMBL/GenBank/DDBJ databases">
        <authorList>
            <person name="Depoorter E."/>
        </authorList>
    </citation>
    <scope>NUCLEOTIDE SEQUENCE [LARGE SCALE GENOMIC DNA]</scope>
    <source>
        <strain evidence="8 9">BCC0217</strain>
    </source>
</reference>
<proteinExistence type="inferred from homology"/>
<evidence type="ECO:0000259" key="7">
    <source>
        <dbReference type="Pfam" id="PF13700"/>
    </source>
</evidence>
<dbReference type="GO" id="GO:0004803">
    <property type="term" value="F:transposase activity"/>
    <property type="evidence" value="ECO:0007669"/>
    <property type="project" value="InterPro"/>
</dbReference>
<dbReference type="Pfam" id="PF01526">
    <property type="entry name" value="DDE_Tnp_Tn3"/>
    <property type="match status" value="1"/>
</dbReference>
<organism evidence="8 9">
    <name type="scientific">Burkholderia aenigmatica</name>
    <dbReference type="NCBI Taxonomy" id="2015348"/>
    <lineage>
        <taxon>Bacteria</taxon>
        <taxon>Pseudomonadati</taxon>
        <taxon>Pseudomonadota</taxon>
        <taxon>Betaproteobacteria</taxon>
        <taxon>Burkholderiales</taxon>
        <taxon>Burkholderiaceae</taxon>
        <taxon>Burkholderia</taxon>
        <taxon>Burkholderia cepacia complex</taxon>
    </lineage>
</organism>
<evidence type="ECO:0000259" key="6">
    <source>
        <dbReference type="Pfam" id="PF01695"/>
    </source>
</evidence>
<name>A0A6J5JLL3_9BURK</name>
<feature type="domain" description="Tn3 transposase DDE" evidence="5">
    <location>
        <begin position="648"/>
        <end position="1033"/>
    </location>
</feature>
<dbReference type="GO" id="GO:0005524">
    <property type="term" value="F:ATP binding"/>
    <property type="evidence" value="ECO:0007669"/>
    <property type="project" value="InterPro"/>
</dbReference>
<dbReference type="Pfam" id="PF01695">
    <property type="entry name" value="IstB_IS21"/>
    <property type="match status" value="1"/>
</dbReference>
<protein>
    <submittedName>
        <fullName evidence="8">Transposase Tn3 family protein</fullName>
    </submittedName>
</protein>
<dbReference type="Pfam" id="PF13700">
    <property type="entry name" value="DUF4158"/>
    <property type="match status" value="1"/>
</dbReference>
<dbReference type="AlphaFoldDB" id="A0A6J5JLL3"/>
<feature type="domain" description="IstB-like ATP-binding" evidence="6">
    <location>
        <begin position="7"/>
        <end position="111"/>
    </location>
</feature>
<dbReference type="GO" id="GO:0003677">
    <property type="term" value="F:DNA binding"/>
    <property type="evidence" value="ECO:0007669"/>
    <property type="project" value="UniProtKB-KW"/>
</dbReference>
<feature type="domain" description="DUF4158" evidence="7">
    <location>
        <begin position="112"/>
        <end position="230"/>
    </location>
</feature>
<keyword evidence="2" id="KW-0815">Transposition</keyword>
<dbReference type="Proteomes" id="UP000494301">
    <property type="component" value="Unassembled WGS sequence"/>
</dbReference>
<sequence>MSNDIAAQLKGLKLHGMASTWPELLAQSRHTDFEPERFMKQLLMAETAERQVRSIAYQMTAARFPAHRDLKGFDFAQAHVDEALVRELSELSFLESAHNVVFIGGPGTGKILAQLKLLQRLGYMPVISDVPPAIIEHVCAVLGIRPLPRATLARYDRSGSKSRHQKILREFVRILPVDSAAHTWLAKLAANAARTKAELPDIVNVMLEELVRRRYELPPLATLTRIASQARSQLHESIYRAFVDSLDDTLKERVDALFLNRRGRTQWDELKREPKRPGPREIASFLEHIQAMNALANGLPPVPNMLSVPKRMQFVTEARALDVHEMRALKPAKRYTLALLFMLAQRQKALDDVAEIFIKTVRNLEHTAKLRLQQYQLAHADQLQSLVSQFRDILNVLQDDETPAAMRIAQMRAALNDDPDAVLIRCNEHIAQAGNHIFPFLLAPYKNLRSLLFQCVEQLSLKPSSQDDALLRALEWIKQLRMSRREYLLLSDTDLAQLPLDWLPEKWERCVLPDGRAARLLHRKYFELCVFSQVMRELNSGDIFVEGSDQYDDPREHQVSWAEFREELPRYSELVDFPVDSRAFVQKLKDELCALADKVDAGFPENDHVEIGAQGLILHRLDKKPDPPNRTLIDQAITASMRPVSILDILTETEQWLDLHRLFGPLSGFEAKVDDPRKRFITTLFCYGCNLGPTQTARSVKNLSRKQVAWLNLKHVTEERLDKATVKVINAYNQFALPKFWGSGKRVSADGTKWNLYEQNLLSEYHIRYGGYGGIGYYHVSDMYIALFSHFIPCGVHEAVYILDGLIKNASDVQPDTVHGDTHAQSAPVFALAHLLGINLMPRIRDIKELVFYKADRRRRYKNIESLFRASIDWGLIERHFPDMLRVAVSIKAGRMTPSTILRRLGSESAKNKLYFAFRELGRVIRTMFLLRYIDDPEMRQTIHAATNKSEQFNDFAKWLMFGGEVIAENIRHEQRKVIKYNQLVANMVILYNVQWMSRKLKALQDKGLPIDAEVLQALSPYRREHINRLGSYLLDLQRRAAPLDPSIDFSFESAA</sequence>
<dbReference type="NCBIfam" id="NF033527">
    <property type="entry name" value="transpos_Tn3"/>
    <property type="match status" value="1"/>
</dbReference>
<comment type="similarity">
    <text evidence="1">Belongs to the transposase 7 family.</text>
</comment>
<dbReference type="EMBL" id="CABWIL020000034">
    <property type="protein sequence ID" value="CAB3972692.1"/>
    <property type="molecule type" value="Genomic_DNA"/>
</dbReference>
<evidence type="ECO:0000313" key="9">
    <source>
        <dbReference type="Proteomes" id="UP000494301"/>
    </source>
</evidence>
<dbReference type="InterPro" id="IPR047653">
    <property type="entry name" value="Tn3-like_transpos"/>
</dbReference>
<dbReference type="InterPro" id="IPR002611">
    <property type="entry name" value="IstB_ATP-bd"/>
</dbReference>
<dbReference type="InterPro" id="IPR002513">
    <property type="entry name" value="Tn3_Tnp_DDE_dom"/>
</dbReference>
<gene>
    <name evidence="8" type="ORF">BLA3211_07104</name>
</gene>
<dbReference type="InterPro" id="IPR025296">
    <property type="entry name" value="DUF4158"/>
</dbReference>
<evidence type="ECO:0000256" key="4">
    <source>
        <dbReference type="ARBA" id="ARBA00023172"/>
    </source>
</evidence>
<keyword evidence="3" id="KW-0238">DNA-binding</keyword>